<evidence type="ECO:0000313" key="2">
    <source>
        <dbReference type="EMBL" id="QPH83750.1"/>
    </source>
</evidence>
<dbReference type="CDD" id="cd02440">
    <property type="entry name" value="AdoMet_MTases"/>
    <property type="match status" value="1"/>
</dbReference>
<dbReference type="AlphaFoldDB" id="A0A7S9NDG0"/>
<dbReference type="EMBL" id="CP049274">
    <property type="protein sequence ID" value="QPH83750.1"/>
    <property type="molecule type" value="Genomic_DNA"/>
</dbReference>
<name>A0A7S9NDG0_9BACT</name>
<dbReference type="Gene3D" id="3.40.50.150">
    <property type="entry name" value="Vaccinia Virus protein VP39"/>
    <property type="match status" value="1"/>
</dbReference>
<sequence>MILPSNYDRLDFNKLYKEQRTNSSFIRKSVAKWDVKAASFSESVLKSDYVKDFISRVDFDGARTLLDFACGAGALSIAAANKVDKIYGYDFSSKMLEFAEQNSRDFNCKNIEFAQKAFEDDFSDVPECDITFASRCLDVDDLKQALEKLLSKTKKALYITFKVGSFINEDVLNALGSNIEKRPDFIYLINILFQMGYLPKLEYIQTSCGDGIPETIDDLVKKIQWGLSRELTEPEVYNLNKYFNGNRFERKQEYMNWAFIRVDK</sequence>
<proteinExistence type="predicted"/>
<accession>A0A7S9NDG0</accession>
<dbReference type="SUPFAM" id="SSF53335">
    <property type="entry name" value="S-adenosyl-L-methionine-dependent methyltransferases"/>
    <property type="match status" value="1"/>
</dbReference>
<dbReference type="InterPro" id="IPR029063">
    <property type="entry name" value="SAM-dependent_MTases_sf"/>
</dbReference>
<keyword evidence="2" id="KW-0489">Methyltransferase</keyword>
<dbReference type="InterPro" id="IPR025714">
    <property type="entry name" value="Methyltranfer_dom"/>
</dbReference>
<keyword evidence="2" id="KW-0808">Transferase</keyword>
<dbReference type="GO" id="GO:0008168">
    <property type="term" value="F:methyltransferase activity"/>
    <property type="evidence" value="ECO:0007669"/>
    <property type="project" value="UniProtKB-KW"/>
</dbReference>
<protein>
    <submittedName>
        <fullName evidence="2">Class I SAM-dependent methyltransferase</fullName>
    </submittedName>
</protein>
<dbReference type="Pfam" id="PF13847">
    <property type="entry name" value="Methyltransf_31"/>
    <property type="match status" value="1"/>
</dbReference>
<gene>
    <name evidence="2" type="ORF">CVT06_00990</name>
</gene>
<evidence type="ECO:0000259" key="1">
    <source>
        <dbReference type="Pfam" id="PF13847"/>
    </source>
</evidence>
<organism evidence="2 3">
    <name type="scientific">Campylobacter concisus</name>
    <dbReference type="NCBI Taxonomy" id="199"/>
    <lineage>
        <taxon>Bacteria</taxon>
        <taxon>Pseudomonadati</taxon>
        <taxon>Campylobacterota</taxon>
        <taxon>Epsilonproteobacteria</taxon>
        <taxon>Campylobacterales</taxon>
        <taxon>Campylobacteraceae</taxon>
        <taxon>Campylobacter</taxon>
    </lineage>
</organism>
<feature type="domain" description="Methyltransferase" evidence="1">
    <location>
        <begin position="64"/>
        <end position="160"/>
    </location>
</feature>
<dbReference type="Proteomes" id="UP000594630">
    <property type="component" value="Chromosome"/>
</dbReference>
<dbReference type="RefSeq" id="WP_107793830.1">
    <property type="nucleotide sequence ID" value="NZ_CP049274.1"/>
</dbReference>
<dbReference type="GO" id="GO:0032259">
    <property type="term" value="P:methylation"/>
    <property type="evidence" value="ECO:0007669"/>
    <property type="project" value="UniProtKB-KW"/>
</dbReference>
<reference evidence="2 3" key="1">
    <citation type="journal article" date="2018" name="Emerg. Microbes Infect.">
        <title>Genomic analysis of oral Campylobacter concisus strains identified a potential bacterial molecular marker associated with active Crohn's disease.</title>
        <authorList>
            <person name="Liu F."/>
            <person name="Ma R."/>
            <person name="Tay C.Y.A."/>
            <person name="Octavia S."/>
            <person name="Lan R."/>
            <person name="Chung H.K.L."/>
            <person name="Riordan S.M."/>
            <person name="Grimm M.C."/>
            <person name="Leong R.W."/>
            <person name="Tanaka M.M."/>
            <person name="Connor S."/>
            <person name="Zhang L."/>
        </authorList>
    </citation>
    <scope>NUCLEOTIDE SEQUENCE [LARGE SCALE GENOMIC DNA]</scope>
    <source>
        <strain evidence="2 3">P10CDO-S2</strain>
    </source>
</reference>
<evidence type="ECO:0000313" key="3">
    <source>
        <dbReference type="Proteomes" id="UP000594630"/>
    </source>
</evidence>